<dbReference type="Proteomes" id="UP000217979">
    <property type="component" value="Chromosome"/>
</dbReference>
<keyword evidence="1" id="KW-0645">Protease</keyword>
<evidence type="ECO:0000313" key="2">
    <source>
        <dbReference type="Proteomes" id="UP000217979"/>
    </source>
</evidence>
<organism evidence="1 2">
    <name type="scientific">Cedecea neteri</name>
    <dbReference type="NCBI Taxonomy" id="158822"/>
    <lineage>
        <taxon>Bacteria</taxon>
        <taxon>Pseudomonadati</taxon>
        <taxon>Pseudomonadota</taxon>
        <taxon>Gammaproteobacteria</taxon>
        <taxon>Enterobacterales</taxon>
        <taxon>Enterobacteriaceae</taxon>
        <taxon>Cedecea</taxon>
    </lineage>
</organism>
<protein>
    <submittedName>
        <fullName evidence="1">Serine protease</fullName>
    </submittedName>
</protein>
<proteinExistence type="predicted"/>
<dbReference type="InterPro" id="IPR009003">
    <property type="entry name" value="Peptidase_S1_PA"/>
</dbReference>
<accession>A0A291DZW4</accession>
<evidence type="ECO:0000313" key="1">
    <source>
        <dbReference type="EMBL" id="ATF93354.1"/>
    </source>
</evidence>
<reference evidence="1 2" key="1">
    <citation type="submission" date="2017-09" db="EMBL/GenBank/DDBJ databases">
        <title>FDA dAtabase for Regulatory Grade micrObial Sequences (FDA-ARGOS): Supporting development and validation of Infectious Disease Dx tests.</title>
        <authorList>
            <person name="Minogue T."/>
            <person name="Wolcott M."/>
            <person name="Wasieloski L."/>
            <person name="Aguilar W."/>
            <person name="Moore D."/>
            <person name="Tallon L."/>
            <person name="Sadzewicz L."/>
            <person name="Ott S."/>
            <person name="Zhao X."/>
            <person name="Nagaraj S."/>
            <person name="Vavikolanu K."/>
            <person name="Aluvathingal J."/>
            <person name="Nadendla S."/>
            <person name="Sichtig H."/>
        </authorList>
    </citation>
    <scope>NUCLEOTIDE SEQUENCE [LARGE SCALE GENOMIC DNA]</scope>
    <source>
        <strain evidence="1 2">FDAARGOS_392</strain>
    </source>
</reference>
<sequence>MLSDSTLIYPFLPVSVFVPNWIEKNKTSALALDWRSALVSFFVRKEFNPQEAFLVGSGFLYLCDGKMPCIVTASHVITEMRKSVSPFISIDGVKFPFGKLEIFFNDEQDYAVIPLPRKIAMDIPYSKVFTSVHDDCEIKTSSFVIIGYPAKLNKLHLLRPEKGLTPFNLTFHHFYYERKTEDIFFHFVPDGKNKNITFEPISSTTSIPSLAGMSGGVIAQIVMHRTSGEFSLLAAGIFKEHRAKRGNYLVGATFIDFADEVNALIESHS</sequence>
<dbReference type="SUPFAM" id="SSF50494">
    <property type="entry name" value="Trypsin-like serine proteases"/>
    <property type="match status" value="1"/>
</dbReference>
<dbReference type="RefSeq" id="WP_061277717.1">
    <property type="nucleotide sequence ID" value="NZ_CP023525.1"/>
</dbReference>
<gene>
    <name evidence="1" type="ORF">CO704_15170</name>
</gene>
<dbReference type="AlphaFoldDB" id="A0A291DZW4"/>
<dbReference type="EMBL" id="CP023525">
    <property type="protein sequence ID" value="ATF93354.1"/>
    <property type="molecule type" value="Genomic_DNA"/>
</dbReference>
<dbReference type="GO" id="GO:0006508">
    <property type="term" value="P:proteolysis"/>
    <property type="evidence" value="ECO:0007669"/>
    <property type="project" value="UniProtKB-KW"/>
</dbReference>
<keyword evidence="1" id="KW-0378">Hydrolase</keyword>
<dbReference type="GO" id="GO:0008233">
    <property type="term" value="F:peptidase activity"/>
    <property type="evidence" value="ECO:0007669"/>
    <property type="project" value="UniProtKB-KW"/>
</dbReference>
<name>A0A291DZW4_9ENTR</name>